<evidence type="ECO:0000256" key="5">
    <source>
        <dbReference type="ARBA" id="ARBA00023136"/>
    </source>
</evidence>
<dbReference type="GO" id="GO:0046943">
    <property type="term" value="F:carboxylic acid transmembrane transporter activity"/>
    <property type="evidence" value="ECO:0007669"/>
    <property type="project" value="TreeGrafter"/>
</dbReference>
<feature type="transmembrane region" description="Helical" evidence="6">
    <location>
        <begin position="45"/>
        <end position="65"/>
    </location>
</feature>
<feature type="transmembrane region" description="Helical" evidence="6">
    <location>
        <begin position="160"/>
        <end position="179"/>
    </location>
</feature>
<dbReference type="InterPro" id="IPR036259">
    <property type="entry name" value="MFS_trans_sf"/>
</dbReference>
<dbReference type="RefSeq" id="WP_166163252.1">
    <property type="nucleotide sequence ID" value="NZ_CP049740.1"/>
</dbReference>
<organism evidence="8 9">
    <name type="scientific">Jeotgalibaca arthritidis</name>
    <dbReference type="NCBI Taxonomy" id="1868794"/>
    <lineage>
        <taxon>Bacteria</taxon>
        <taxon>Bacillati</taxon>
        <taxon>Bacillota</taxon>
        <taxon>Bacilli</taxon>
        <taxon>Lactobacillales</taxon>
        <taxon>Carnobacteriaceae</taxon>
        <taxon>Jeotgalibaca</taxon>
    </lineage>
</organism>
<feature type="transmembrane region" description="Helical" evidence="6">
    <location>
        <begin position="77"/>
        <end position="93"/>
    </location>
</feature>
<keyword evidence="9" id="KW-1185">Reference proteome</keyword>
<evidence type="ECO:0000256" key="2">
    <source>
        <dbReference type="ARBA" id="ARBA00022448"/>
    </source>
</evidence>
<proteinExistence type="predicted"/>
<dbReference type="InterPro" id="IPR011701">
    <property type="entry name" value="MFS"/>
</dbReference>
<evidence type="ECO:0000256" key="1">
    <source>
        <dbReference type="ARBA" id="ARBA00004651"/>
    </source>
</evidence>
<dbReference type="PANTHER" id="PTHR23508">
    <property type="entry name" value="CARBOXYLIC ACID TRANSPORTER PROTEIN HOMOLOG"/>
    <property type="match status" value="1"/>
</dbReference>
<feature type="domain" description="Major facilitator superfamily (MFS) profile" evidence="7">
    <location>
        <begin position="1"/>
        <end position="395"/>
    </location>
</feature>
<feature type="transmembrane region" description="Helical" evidence="6">
    <location>
        <begin position="255"/>
        <end position="276"/>
    </location>
</feature>
<dbReference type="Pfam" id="PF07690">
    <property type="entry name" value="MFS_1"/>
    <property type="match status" value="1"/>
</dbReference>
<dbReference type="EMBL" id="CP049740">
    <property type="protein sequence ID" value="QII82644.1"/>
    <property type="molecule type" value="Genomic_DNA"/>
</dbReference>
<feature type="transmembrane region" description="Helical" evidence="6">
    <location>
        <begin position="370"/>
        <end position="391"/>
    </location>
</feature>
<dbReference type="Gene3D" id="1.20.1250.20">
    <property type="entry name" value="MFS general substrate transporter like domains"/>
    <property type="match status" value="1"/>
</dbReference>
<name>A0A6G7KBJ4_9LACT</name>
<feature type="transmembrane region" description="Helical" evidence="6">
    <location>
        <begin position="218"/>
        <end position="235"/>
    </location>
</feature>
<keyword evidence="4 6" id="KW-1133">Transmembrane helix</keyword>
<evidence type="ECO:0000256" key="4">
    <source>
        <dbReference type="ARBA" id="ARBA00022989"/>
    </source>
</evidence>
<dbReference type="SUPFAM" id="SSF103473">
    <property type="entry name" value="MFS general substrate transporter"/>
    <property type="match status" value="1"/>
</dbReference>
<evidence type="ECO:0000259" key="7">
    <source>
        <dbReference type="PROSITE" id="PS50850"/>
    </source>
</evidence>
<dbReference type="KEGG" id="jar:G7057_09505"/>
<comment type="subcellular location">
    <subcellularLocation>
        <location evidence="1">Cell membrane</location>
        <topology evidence="1">Multi-pass membrane protein</topology>
    </subcellularLocation>
</comment>
<evidence type="ECO:0000313" key="9">
    <source>
        <dbReference type="Proteomes" id="UP000501451"/>
    </source>
</evidence>
<feature type="transmembrane region" description="Helical" evidence="6">
    <location>
        <begin position="21"/>
        <end position="39"/>
    </location>
</feature>
<gene>
    <name evidence="8" type="ORF">G7057_09505</name>
</gene>
<protein>
    <submittedName>
        <fullName evidence="8">MFS transporter</fullName>
    </submittedName>
</protein>
<feature type="transmembrane region" description="Helical" evidence="6">
    <location>
        <begin position="306"/>
        <end position="329"/>
    </location>
</feature>
<dbReference type="InterPro" id="IPR020846">
    <property type="entry name" value="MFS_dom"/>
</dbReference>
<keyword evidence="3 6" id="KW-0812">Transmembrane</keyword>
<evidence type="ECO:0000256" key="3">
    <source>
        <dbReference type="ARBA" id="ARBA00022692"/>
    </source>
</evidence>
<feature type="transmembrane region" description="Helical" evidence="6">
    <location>
        <begin position="283"/>
        <end position="300"/>
    </location>
</feature>
<feature type="transmembrane region" description="Helical" evidence="6">
    <location>
        <begin position="99"/>
        <end position="121"/>
    </location>
</feature>
<dbReference type="GO" id="GO:0005886">
    <property type="term" value="C:plasma membrane"/>
    <property type="evidence" value="ECO:0007669"/>
    <property type="project" value="UniProtKB-SubCell"/>
</dbReference>
<dbReference type="PANTHER" id="PTHR23508:SF10">
    <property type="entry name" value="CARBOXYLIC ACID TRANSPORTER PROTEIN HOMOLOG"/>
    <property type="match status" value="1"/>
</dbReference>
<feature type="transmembrane region" description="Helical" evidence="6">
    <location>
        <begin position="341"/>
        <end position="364"/>
    </location>
</feature>
<keyword evidence="5 6" id="KW-0472">Membrane</keyword>
<dbReference type="PROSITE" id="PS50850">
    <property type="entry name" value="MFS"/>
    <property type="match status" value="1"/>
</dbReference>
<keyword evidence="2" id="KW-0813">Transport</keyword>
<evidence type="ECO:0000256" key="6">
    <source>
        <dbReference type="SAM" id="Phobius"/>
    </source>
</evidence>
<sequence length="410" mass="44147">MDKNKIRVQRAAIIGSGTDDLTNMFLSLSLSTIILDLGISKTQAGSISTITNFGMLLGGLLFGYLADKYGSLKLFKTTLLLFSFATAAMYFATNLPTVYLLRFLAGVGTGGEYGIAISLLAKVTPGYKMGKMSAYNGVAGMVGNIVAALCASIILPRFGWNALFLLGLLPLLIVAWVQFNVTDEMIEQTTEKEPQTAVTEEKVSYKELFKTAKLSRQTVSLMFMAIIQIGGYFGLMNWLPQIMQESLGLSVSGSSLWMISTIIGMSIGMLCFGKLLDAVGPRIAYGSFLIASASAVYLFTLVTNEFAMLIGGAIVGFFVNGMFAGYGAIVSKLYPKHVHSMANNLIINVGRAVGGFSSMIIGFLMDVGTVQTVMIFLAAAYLSSFVVMMTIKEFSKLNYHTAEMSPVAEI</sequence>
<dbReference type="AlphaFoldDB" id="A0A6G7KBJ4"/>
<reference evidence="8 9" key="1">
    <citation type="journal article" date="2017" name="Int. J. Syst. Evol. Microbiol.">
        <title>Jeotgalibaca porci sp. nov. and Jeotgalibaca arthritidis sp. nov., isolated from pigs, and emended description of the genus Jeotgalibaca.</title>
        <authorList>
            <person name="Zamora L."/>
            <person name="Perez-Sancho M."/>
            <person name="Dominguez L."/>
            <person name="Fernandez-Garayzabal J.F."/>
            <person name="Vela A.I."/>
        </authorList>
    </citation>
    <scope>NUCLEOTIDE SEQUENCE [LARGE SCALE GENOMIC DNA]</scope>
    <source>
        <strain evidence="8 9">CECT 9157</strain>
    </source>
</reference>
<accession>A0A6G7KBJ4</accession>
<dbReference type="Proteomes" id="UP000501451">
    <property type="component" value="Chromosome"/>
</dbReference>
<evidence type="ECO:0000313" key="8">
    <source>
        <dbReference type="EMBL" id="QII82644.1"/>
    </source>
</evidence>
<feature type="transmembrane region" description="Helical" evidence="6">
    <location>
        <begin position="133"/>
        <end position="154"/>
    </location>
</feature>